<protein>
    <submittedName>
        <fullName evidence="2">Uncharacterized protein</fullName>
    </submittedName>
</protein>
<evidence type="ECO:0000313" key="3">
    <source>
        <dbReference type="Proteomes" id="UP000824120"/>
    </source>
</evidence>
<organism evidence="2 3">
    <name type="scientific">Solanum commersonii</name>
    <name type="common">Commerson's wild potato</name>
    <name type="synonym">Commerson's nightshade</name>
    <dbReference type="NCBI Taxonomy" id="4109"/>
    <lineage>
        <taxon>Eukaryota</taxon>
        <taxon>Viridiplantae</taxon>
        <taxon>Streptophyta</taxon>
        <taxon>Embryophyta</taxon>
        <taxon>Tracheophyta</taxon>
        <taxon>Spermatophyta</taxon>
        <taxon>Magnoliopsida</taxon>
        <taxon>eudicotyledons</taxon>
        <taxon>Gunneridae</taxon>
        <taxon>Pentapetalae</taxon>
        <taxon>asterids</taxon>
        <taxon>lamiids</taxon>
        <taxon>Solanales</taxon>
        <taxon>Solanaceae</taxon>
        <taxon>Solanoideae</taxon>
        <taxon>Solaneae</taxon>
        <taxon>Solanum</taxon>
    </lineage>
</organism>
<dbReference type="AlphaFoldDB" id="A0A9J5YK65"/>
<keyword evidence="3" id="KW-1185">Reference proteome</keyword>
<feature type="region of interest" description="Disordered" evidence="1">
    <location>
        <begin position="1"/>
        <end position="21"/>
    </location>
</feature>
<accession>A0A9J5YK65</accession>
<gene>
    <name evidence="2" type="ORF">H5410_031775</name>
</gene>
<dbReference type="Proteomes" id="UP000824120">
    <property type="component" value="Chromosome 6"/>
</dbReference>
<reference evidence="2 3" key="1">
    <citation type="submission" date="2020-09" db="EMBL/GenBank/DDBJ databases">
        <title>De no assembly of potato wild relative species, Solanum commersonii.</title>
        <authorList>
            <person name="Cho K."/>
        </authorList>
    </citation>
    <scope>NUCLEOTIDE SEQUENCE [LARGE SCALE GENOMIC DNA]</scope>
    <source>
        <strain evidence="2">LZ3.2</strain>
        <tissue evidence="2">Leaf</tissue>
    </source>
</reference>
<feature type="non-terminal residue" evidence="2">
    <location>
        <position position="37"/>
    </location>
</feature>
<name>A0A9J5YK65_SOLCO</name>
<dbReference type="EMBL" id="JACXVP010000006">
    <property type="protein sequence ID" value="KAG5600405.1"/>
    <property type="molecule type" value="Genomic_DNA"/>
</dbReference>
<sequence length="37" mass="4023">MDSELVASSDEAAWSFSPNPVEDLALDPVAWADSDRE</sequence>
<evidence type="ECO:0000313" key="2">
    <source>
        <dbReference type="EMBL" id="KAG5600405.1"/>
    </source>
</evidence>
<comment type="caution">
    <text evidence="2">The sequence shown here is derived from an EMBL/GenBank/DDBJ whole genome shotgun (WGS) entry which is preliminary data.</text>
</comment>
<proteinExistence type="predicted"/>
<evidence type="ECO:0000256" key="1">
    <source>
        <dbReference type="SAM" id="MobiDB-lite"/>
    </source>
</evidence>